<feature type="compositionally biased region" description="Basic residues" evidence="1">
    <location>
        <begin position="1"/>
        <end position="11"/>
    </location>
</feature>
<dbReference type="EMBL" id="JAIQCJ010000154">
    <property type="protein sequence ID" value="KAJ8797767.1"/>
    <property type="molecule type" value="Genomic_DNA"/>
</dbReference>
<dbReference type="Proteomes" id="UP001159641">
    <property type="component" value="Unassembled WGS sequence"/>
</dbReference>
<evidence type="ECO:0000256" key="1">
    <source>
        <dbReference type="SAM" id="MobiDB-lite"/>
    </source>
</evidence>
<proteinExistence type="predicted"/>
<sequence length="99" mass="10970">MERRSQKRSRSGTRLVPVSRPAEPRGAKLWLFPHRLRAPQRAVPEDRGNAPEVLHAQLLAVLERDGADVEAHQLPVGSDGPGKPKCIVREKNDDTFCGS</sequence>
<protein>
    <submittedName>
        <fullName evidence="2">Uncharacterized protein</fullName>
    </submittedName>
</protein>
<reference evidence="2 3" key="1">
    <citation type="submission" date="2022-11" db="EMBL/GenBank/DDBJ databases">
        <title>Whole genome sequence of Eschrichtius robustus ER-17-0199.</title>
        <authorList>
            <person name="Bruniche-Olsen A."/>
            <person name="Black A.N."/>
            <person name="Fields C.J."/>
            <person name="Walden K."/>
            <person name="Dewoody J.A."/>
        </authorList>
    </citation>
    <scope>NUCLEOTIDE SEQUENCE [LARGE SCALE GENOMIC DNA]</scope>
    <source>
        <strain evidence="2">ER-17-0199</strain>
        <tissue evidence="2">Blubber</tissue>
    </source>
</reference>
<dbReference type="AlphaFoldDB" id="A0AB34I3G1"/>
<feature type="compositionally biased region" description="Basic and acidic residues" evidence="1">
    <location>
        <begin position="87"/>
        <end position="99"/>
    </location>
</feature>
<accession>A0AB34I3G1</accession>
<feature type="region of interest" description="Disordered" evidence="1">
    <location>
        <begin position="72"/>
        <end position="99"/>
    </location>
</feature>
<name>A0AB34I3G1_ESCRO</name>
<keyword evidence="3" id="KW-1185">Reference proteome</keyword>
<comment type="caution">
    <text evidence="2">The sequence shown here is derived from an EMBL/GenBank/DDBJ whole genome shotgun (WGS) entry which is preliminary data.</text>
</comment>
<organism evidence="2 3">
    <name type="scientific">Eschrichtius robustus</name>
    <name type="common">California gray whale</name>
    <name type="synonym">Eschrichtius gibbosus</name>
    <dbReference type="NCBI Taxonomy" id="9764"/>
    <lineage>
        <taxon>Eukaryota</taxon>
        <taxon>Metazoa</taxon>
        <taxon>Chordata</taxon>
        <taxon>Craniata</taxon>
        <taxon>Vertebrata</taxon>
        <taxon>Euteleostomi</taxon>
        <taxon>Mammalia</taxon>
        <taxon>Eutheria</taxon>
        <taxon>Laurasiatheria</taxon>
        <taxon>Artiodactyla</taxon>
        <taxon>Whippomorpha</taxon>
        <taxon>Cetacea</taxon>
        <taxon>Mysticeti</taxon>
        <taxon>Eschrichtiidae</taxon>
        <taxon>Eschrichtius</taxon>
    </lineage>
</organism>
<gene>
    <name evidence="2" type="ORF">J1605_016969</name>
</gene>
<evidence type="ECO:0000313" key="2">
    <source>
        <dbReference type="EMBL" id="KAJ8797767.1"/>
    </source>
</evidence>
<evidence type="ECO:0000313" key="3">
    <source>
        <dbReference type="Proteomes" id="UP001159641"/>
    </source>
</evidence>
<feature type="region of interest" description="Disordered" evidence="1">
    <location>
        <begin position="1"/>
        <end position="23"/>
    </location>
</feature>